<dbReference type="PANTHER" id="PTHR30250:SF10">
    <property type="entry name" value="LIPOPOLYSACCHARIDE BIOSYNTHESIS PROTEIN WZXC"/>
    <property type="match status" value="1"/>
</dbReference>
<gene>
    <name evidence="8" type="ORF">ACIPEN_04730</name>
</gene>
<sequence length="478" mass="51785">MSAISNARWVSFSQGTRILSQVIGMTVLARLLQPHAYGLMAMAAIVTNLAYLFKDMGTSAAVIQAREISRETASTVHWSNLGLGVLICILILLAAPVMATVFREPGLADVLYVLAWVFPIVSFSVVHQALLERESKFAVVAKAEALAALVGLAAALGLAWWGAGVFSLVLQMIVSTVVSTAIILWNSEFKALRHWSREEFKSIAGFSGNLSLFNVVLYLSRNADSMIVGRLLGAQVLGAYSIAYRVMLFPVQNMSYVVSRALYPVMSRQQDNKGELAKLYLKSVSFIAFLTAPLMGGLFALREPFVDVVLGPKWSAAAVVIAWLAPVGFIQSVISTTGTIFMTNNRTDLLLRIGVLSTVVQIAAFFVGSRWGVEGVAIAYLVASVVNAWPALYYSGRLIGVGFGRLFLVLYRSLLLTVVMCAVVRYVHMGLMAAGWSELDSLAVNVILGAGIYLVGSLLANRPQVGHFISFFRRRSAA</sequence>
<comment type="caution">
    <text evidence="8">The sequence shown here is derived from an EMBL/GenBank/DDBJ whole genome shotgun (WGS) entry which is preliminary data.</text>
</comment>
<keyword evidence="9" id="KW-1185">Reference proteome</keyword>
<evidence type="ECO:0000256" key="6">
    <source>
        <dbReference type="ARBA" id="ARBA00023136"/>
    </source>
</evidence>
<protein>
    <submittedName>
        <fullName evidence="8">MOP flippase family protein</fullName>
    </submittedName>
</protein>
<keyword evidence="4 7" id="KW-0812">Transmembrane</keyword>
<dbReference type="RefSeq" id="WP_402698540.1">
    <property type="nucleotide sequence ID" value="NZ_JBIUZV010000002.1"/>
</dbReference>
<comment type="similarity">
    <text evidence="2">Belongs to the polysaccharide synthase family.</text>
</comment>
<feature type="transmembrane region" description="Helical" evidence="7">
    <location>
        <begin position="75"/>
        <end position="98"/>
    </location>
</feature>
<keyword evidence="5 7" id="KW-1133">Transmembrane helix</keyword>
<evidence type="ECO:0000256" key="3">
    <source>
        <dbReference type="ARBA" id="ARBA00022475"/>
    </source>
</evidence>
<keyword evidence="3" id="KW-1003">Cell membrane</keyword>
<comment type="subcellular location">
    <subcellularLocation>
        <location evidence="1">Cell membrane</location>
        <topology evidence="1">Multi-pass membrane protein</topology>
    </subcellularLocation>
</comment>
<evidence type="ECO:0000256" key="1">
    <source>
        <dbReference type="ARBA" id="ARBA00004651"/>
    </source>
</evidence>
<evidence type="ECO:0000256" key="2">
    <source>
        <dbReference type="ARBA" id="ARBA00007430"/>
    </source>
</evidence>
<feature type="transmembrane region" description="Helical" evidence="7">
    <location>
        <begin position="168"/>
        <end position="187"/>
    </location>
</feature>
<feature type="transmembrane region" description="Helical" evidence="7">
    <location>
        <begin position="321"/>
        <end position="342"/>
    </location>
</feature>
<feature type="transmembrane region" description="Helical" evidence="7">
    <location>
        <begin position="406"/>
        <end position="427"/>
    </location>
</feature>
<feature type="transmembrane region" description="Helical" evidence="7">
    <location>
        <begin position="349"/>
        <end position="369"/>
    </location>
</feature>
<dbReference type="NCBIfam" id="NF007773">
    <property type="entry name" value="PRK10459.1"/>
    <property type="match status" value="1"/>
</dbReference>
<evidence type="ECO:0000256" key="4">
    <source>
        <dbReference type="ARBA" id="ARBA00022692"/>
    </source>
</evidence>
<evidence type="ECO:0000313" key="9">
    <source>
        <dbReference type="Proteomes" id="UP001617427"/>
    </source>
</evidence>
<proteinExistence type="inferred from homology"/>
<evidence type="ECO:0000256" key="7">
    <source>
        <dbReference type="SAM" id="Phobius"/>
    </source>
</evidence>
<feature type="transmembrane region" description="Helical" evidence="7">
    <location>
        <begin position="442"/>
        <end position="460"/>
    </location>
</feature>
<dbReference type="EMBL" id="JBIUZV010000002">
    <property type="protein sequence ID" value="MFJ3045122.1"/>
    <property type="molecule type" value="Genomic_DNA"/>
</dbReference>
<feature type="transmembrane region" description="Helical" evidence="7">
    <location>
        <begin position="110"/>
        <end position="131"/>
    </location>
</feature>
<feature type="transmembrane region" description="Helical" evidence="7">
    <location>
        <begin position="375"/>
        <end position="394"/>
    </location>
</feature>
<dbReference type="InterPro" id="IPR050833">
    <property type="entry name" value="Poly_Biosynth_Transport"/>
</dbReference>
<dbReference type="Pfam" id="PF13440">
    <property type="entry name" value="Polysacc_synt_3"/>
    <property type="match status" value="1"/>
</dbReference>
<feature type="transmembrane region" description="Helical" evidence="7">
    <location>
        <begin position="279"/>
        <end position="301"/>
    </location>
</feature>
<dbReference type="PANTHER" id="PTHR30250">
    <property type="entry name" value="PST FAMILY PREDICTED COLANIC ACID TRANSPORTER"/>
    <property type="match status" value="1"/>
</dbReference>
<name>A0ABW8EY80_9BURK</name>
<feature type="transmembrane region" description="Helical" evidence="7">
    <location>
        <begin position="143"/>
        <end position="162"/>
    </location>
</feature>
<keyword evidence="6 7" id="KW-0472">Membrane</keyword>
<evidence type="ECO:0000313" key="8">
    <source>
        <dbReference type="EMBL" id="MFJ3045122.1"/>
    </source>
</evidence>
<dbReference type="CDD" id="cd13127">
    <property type="entry name" value="MATE_tuaB_like"/>
    <property type="match status" value="1"/>
</dbReference>
<reference evidence="8 9" key="1">
    <citation type="submission" date="2024-10" db="EMBL/GenBank/DDBJ databases">
        <title>The Natural Products Discovery Center: Release of the First 8490 Sequenced Strains for Exploring Actinobacteria Biosynthetic Diversity.</title>
        <authorList>
            <person name="Kalkreuter E."/>
            <person name="Kautsar S.A."/>
            <person name="Yang D."/>
            <person name="Bader C.D."/>
            <person name="Teijaro C.N."/>
            <person name="Fluegel L."/>
            <person name="Davis C.M."/>
            <person name="Simpson J.R."/>
            <person name="Lauterbach L."/>
            <person name="Steele A.D."/>
            <person name="Gui C."/>
            <person name="Meng S."/>
            <person name="Li G."/>
            <person name="Viehrig K."/>
            <person name="Ye F."/>
            <person name="Su P."/>
            <person name="Kiefer A.F."/>
            <person name="Nichols A."/>
            <person name="Cepeda A.J."/>
            <person name="Yan W."/>
            <person name="Fan B."/>
            <person name="Jiang Y."/>
            <person name="Adhikari A."/>
            <person name="Zheng C.-J."/>
            <person name="Schuster L."/>
            <person name="Cowan T.M."/>
            <person name="Smanski M.J."/>
            <person name="Chevrette M.G."/>
            <person name="De Carvalho L.P.S."/>
            <person name="Shen B."/>
        </authorList>
    </citation>
    <scope>NUCLEOTIDE SEQUENCE [LARGE SCALE GENOMIC DNA]</scope>
    <source>
        <strain evidence="8 9">NPDC087045</strain>
    </source>
</reference>
<feature type="transmembrane region" description="Helical" evidence="7">
    <location>
        <begin position="239"/>
        <end position="258"/>
    </location>
</feature>
<feature type="transmembrane region" description="Helical" evidence="7">
    <location>
        <begin position="199"/>
        <end position="219"/>
    </location>
</feature>
<feature type="transmembrane region" description="Helical" evidence="7">
    <location>
        <begin position="35"/>
        <end position="54"/>
    </location>
</feature>
<organism evidence="8 9">
    <name type="scientific">Herbaspirillum chlorophenolicum</name>
    <dbReference type="NCBI Taxonomy" id="211589"/>
    <lineage>
        <taxon>Bacteria</taxon>
        <taxon>Pseudomonadati</taxon>
        <taxon>Pseudomonadota</taxon>
        <taxon>Betaproteobacteria</taxon>
        <taxon>Burkholderiales</taxon>
        <taxon>Oxalobacteraceae</taxon>
        <taxon>Herbaspirillum</taxon>
    </lineage>
</organism>
<accession>A0ABW8EY80</accession>
<evidence type="ECO:0000256" key="5">
    <source>
        <dbReference type="ARBA" id="ARBA00022989"/>
    </source>
</evidence>
<dbReference type="Proteomes" id="UP001617427">
    <property type="component" value="Unassembled WGS sequence"/>
</dbReference>